<dbReference type="PROSITE" id="PS01036">
    <property type="entry name" value="HSP70_3"/>
    <property type="match status" value="1"/>
</dbReference>
<feature type="compositionally biased region" description="Basic residues" evidence="8">
    <location>
        <begin position="383"/>
        <end position="395"/>
    </location>
</feature>
<keyword evidence="4 7" id="KW-0067">ATP-binding</keyword>
<keyword evidence="2" id="KW-0597">Phosphoprotein</keyword>
<comment type="similarity">
    <text evidence="1 7">Belongs to the heat shock protein 70 family.</text>
</comment>
<evidence type="ECO:0000313" key="10">
    <source>
        <dbReference type="Proteomes" id="UP000579605"/>
    </source>
</evidence>
<dbReference type="Gene3D" id="2.60.34.10">
    <property type="entry name" value="Substrate Binding Domain Of DNAk, Chain A, domain 1"/>
    <property type="match status" value="1"/>
</dbReference>
<dbReference type="SUPFAM" id="SSF53067">
    <property type="entry name" value="Actin-like ATPase domain"/>
    <property type="match status" value="2"/>
</dbReference>
<organism evidence="9 10">
    <name type="scientific">Actinopolymorpha rutila</name>
    <dbReference type="NCBI Taxonomy" id="446787"/>
    <lineage>
        <taxon>Bacteria</taxon>
        <taxon>Bacillati</taxon>
        <taxon>Actinomycetota</taxon>
        <taxon>Actinomycetes</taxon>
        <taxon>Propionibacteriales</taxon>
        <taxon>Actinopolymorphaceae</taxon>
        <taxon>Actinopolymorpha</taxon>
    </lineage>
</organism>
<dbReference type="Pfam" id="PF00012">
    <property type="entry name" value="HSP70"/>
    <property type="match status" value="2"/>
</dbReference>
<reference evidence="9 10" key="1">
    <citation type="submission" date="2020-07" db="EMBL/GenBank/DDBJ databases">
        <title>Sequencing the genomes of 1000 actinobacteria strains.</title>
        <authorList>
            <person name="Klenk H.-P."/>
        </authorList>
    </citation>
    <scope>NUCLEOTIDE SEQUENCE [LARGE SCALE GENOMIC DNA]</scope>
    <source>
        <strain evidence="9 10">DSM 18448</strain>
    </source>
</reference>
<dbReference type="InterPro" id="IPR029047">
    <property type="entry name" value="HSP70_peptide-bd_sf"/>
</dbReference>
<feature type="region of interest" description="Disordered" evidence="8">
    <location>
        <begin position="369"/>
        <end position="420"/>
    </location>
</feature>
<sequence length="562" mass="59933">MGGRQAPGPGRWVGIDLGTTFSAVARVDDFGRADVLPNRDGERTTPSVVFFDGEQPLVGTMARRSVATSPLDAVRFVKRAMGDPAWRFETSGGTGYGPEEISALILKRLKEDAERALAGEVTDAVITVPAYFDDAARRATIAAGTIAGLTVRRVVNEPTAAALAAGLVTGPGTADGGPADGGWTGSLLVYDLGGGTFDVTALRVEPGAVHVLATAGDRNLGGFDFDNALMQLLDERFRAAGGPSLLADDATEVDLRERAELVKHTLTSVDQAIAHLAADGFAHSVTVTRDDFEHLTSALLSRTRDTAEQVVEEAGLTWPAVDRLVLAGGSTRMPMVRRMLTEISGRAPDATANPDEVVALGAARMAHLLEQAERPPEPAPRGRSSRLRSRARFGLRQRERTEESERSTTGSTGSSGSTGIRIAVHDVTSRGLGQIVFARDTDVLVNHVIIPRNSPIPAEESSVFYTRYERQGELGVSITEGDDTDPAHVRVLGDQPIRVVQYPKGAPFETTLAYDANQIIFVHVRDLTTGELVGTFEIEHVLNPNADRVAASTARIRSIAPL</sequence>
<gene>
    <name evidence="9" type="ORF">F4554_000035</name>
</gene>
<dbReference type="GO" id="GO:0005524">
    <property type="term" value="F:ATP binding"/>
    <property type="evidence" value="ECO:0007669"/>
    <property type="project" value="UniProtKB-KW"/>
</dbReference>
<evidence type="ECO:0000256" key="6">
    <source>
        <dbReference type="ARBA" id="ARBA00023186"/>
    </source>
</evidence>
<proteinExistence type="inferred from homology"/>
<dbReference type="FunFam" id="3.30.420.40:FF:000071">
    <property type="entry name" value="Molecular chaperone DnaK"/>
    <property type="match status" value="1"/>
</dbReference>
<dbReference type="PROSITE" id="PS00297">
    <property type="entry name" value="HSP70_1"/>
    <property type="match status" value="1"/>
</dbReference>
<evidence type="ECO:0000256" key="3">
    <source>
        <dbReference type="ARBA" id="ARBA00022741"/>
    </source>
</evidence>
<feature type="compositionally biased region" description="Low complexity" evidence="8">
    <location>
        <begin position="407"/>
        <end position="419"/>
    </location>
</feature>
<dbReference type="GO" id="GO:0140662">
    <property type="term" value="F:ATP-dependent protein folding chaperone"/>
    <property type="evidence" value="ECO:0007669"/>
    <property type="project" value="InterPro"/>
</dbReference>
<keyword evidence="5" id="KW-0346">Stress response</keyword>
<feature type="compositionally biased region" description="Basic and acidic residues" evidence="8">
    <location>
        <begin position="396"/>
        <end position="406"/>
    </location>
</feature>
<evidence type="ECO:0000256" key="7">
    <source>
        <dbReference type="RuleBase" id="RU003322"/>
    </source>
</evidence>
<evidence type="ECO:0000256" key="5">
    <source>
        <dbReference type="ARBA" id="ARBA00023016"/>
    </source>
</evidence>
<protein>
    <submittedName>
        <fullName evidence="9">Molecular chaperone DnaK</fullName>
    </submittedName>
</protein>
<name>A0A852Z1R9_9ACTN</name>
<dbReference type="PRINTS" id="PR00301">
    <property type="entry name" value="HEATSHOCK70"/>
</dbReference>
<dbReference type="Gene3D" id="3.90.640.10">
    <property type="entry name" value="Actin, Chain A, domain 4"/>
    <property type="match status" value="1"/>
</dbReference>
<dbReference type="RefSeq" id="WP_179785470.1">
    <property type="nucleotide sequence ID" value="NZ_BAAARR010000012.1"/>
</dbReference>
<dbReference type="InterPro" id="IPR013126">
    <property type="entry name" value="Hsp_70_fam"/>
</dbReference>
<keyword evidence="6" id="KW-0143">Chaperone</keyword>
<dbReference type="Gene3D" id="3.30.420.40">
    <property type="match status" value="2"/>
</dbReference>
<dbReference type="AlphaFoldDB" id="A0A852Z1R9"/>
<comment type="caution">
    <text evidence="9">The sequence shown here is derived from an EMBL/GenBank/DDBJ whole genome shotgun (WGS) entry which is preliminary data.</text>
</comment>
<accession>A0A852Z1R9</accession>
<evidence type="ECO:0000256" key="1">
    <source>
        <dbReference type="ARBA" id="ARBA00007381"/>
    </source>
</evidence>
<dbReference type="PANTHER" id="PTHR19375">
    <property type="entry name" value="HEAT SHOCK PROTEIN 70KDA"/>
    <property type="match status" value="1"/>
</dbReference>
<keyword evidence="3 7" id="KW-0547">Nucleotide-binding</keyword>
<dbReference type="SUPFAM" id="SSF100920">
    <property type="entry name" value="Heat shock protein 70kD (HSP70), peptide-binding domain"/>
    <property type="match status" value="1"/>
</dbReference>
<keyword evidence="10" id="KW-1185">Reference proteome</keyword>
<evidence type="ECO:0000313" key="9">
    <source>
        <dbReference type="EMBL" id="NYH87397.1"/>
    </source>
</evidence>
<dbReference type="InterPro" id="IPR018181">
    <property type="entry name" value="Heat_shock_70_CS"/>
</dbReference>
<evidence type="ECO:0000256" key="2">
    <source>
        <dbReference type="ARBA" id="ARBA00022553"/>
    </source>
</evidence>
<dbReference type="EMBL" id="JACBZH010000001">
    <property type="protein sequence ID" value="NYH87397.1"/>
    <property type="molecule type" value="Genomic_DNA"/>
</dbReference>
<dbReference type="Proteomes" id="UP000579605">
    <property type="component" value="Unassembled WGS sequence"/>
</dbReference>
<evidence type="ECO:0000256" key="8">
    <source>
        <dbReference type="SAM" id="MobiDB-lite"/>
    </source>
</evidence>
<evidence type="ECO:0000256" key="4">
    <source>
        <dbReference type="ARBA" id="ARBA00022840"/>
    </source>
</evidence>
<dbReference type="CDD" id="cd24029">
    <property type="entry name" value="ASKHA_NBD_HSP70_DnaK_HscA_HscC"/>
    <property type="match status" value="1"/>
</dbReference>
<dbReference type="InterPro" id="IPR043129">
    <property type="entry name" value="ATPase_NBD"/>
</dbReference>